<dbReference type="PANTHER" id="PTHR32303">
    <property type="entry name" value="QUINOPROTEIN ALCOHOL DEHYDROGENASE (CYTOCHROME C)"/>
    <property type="match status" value="1"/>
</dbReference>
<feature type="domain" description="Pyrrolo-quinoline quinone repeat" evidence="4">
    <location>
        <begin position="386"/>
        <end position="541"/>
    </location>
</feature>
<dbReference type="GO" id="GO:0016491">
    <property type="term" value="F:oxidoreductase activity"/>
    <property type="evidence" value="ECO:0007669"/>
    <property type="project" value="UniProtKB-KW"/>
</dbReference>
<evidence type="ECO:0000256" key="3">
    <source>
        <dbReference type="ARBA" id="ARBA00023002"/>
    </source>
</evidence>
<dbReference type="AlphaFoldDB" id="A0A5B8UJ85"/>
<evidence type="ECO:0000313" key="6">
    <source>
        <dbReference type="EMBL" id="QEC56744.1"/>
    </source>
</evidence>
<dbReference type="InterPro" id="IPR018391">
    <property type="entry name" value="PQQ_b-propeller_rpt"/>
</dbReference>
<dbReference type="InterPro" id="IPR002372">
    <property type="entry name" value="PQQ_rpt_dom"/>
</dbReference>
<feature type="domain" description="Secretion system C-terminal sorting" evidence="5">
    <location>
        <begin position="589"/>
        <end position="658"/>
    </location>
</feature>
<evidence type="ECO:0000313" key="7">
    <source>
        <dbReference type="Proteomes" id="UP000321204"/>
    </source>
</evidence>
<comment type="similarity">
    <text evidence="2">Belongs to the bacterial PQQ dehydrogenase family.</text>
</comment>
<dbReference type="Pfam" id="PF18962">
    <property type="entry name" value="Por_Secre_tail"/>
    <property type="match status" value="1"/>
</dbReference>
<proteinExistence type="inferred from homology"/>
<accession>A0A5B8UJ85</accession>
<dbReference type="SMART" id="SM00564">
    <property type="entry name" value="PQQ"/>
    <property type="match status" value="6"/>
</dbReference>
<keyword evidence="7" id="KW-1185">Reference proteome</keyword>
<organism evidence="6 7">
    <name type="scientific">Flavisolibacter ginsenosidimutans</name>
    <dbReference type="NCBI Taxonomy" id="661481"/>
    <lineage>
        <taxon>Bacteria</taxon>
        <taxon>Pseudomonadati</taxon>
        <taxon>Bacteroidota</taxon>
        <taxon>Chitinophagia</taxon>
        <taxon>Chitinophagales</taxon>
        <taxon>Chitinophagaceae</taxon>
        <taxon>Flavisolibacter</taxon>
    </lineage>
</organism>
<dbReference type="InterPro" id="IPR026444">
    <property type="entry name" value="Secre_tail"/>
</dbReference>
<dbReference type="Pfam" id="PF13360">
    <property type="entry name" value="PQQ_2"/>
    <property type="match status" value="2"/>
</dbReference>
<dbReference type="InterPro" id="IPR011047">
    <property type="entry name" value="Quinoprotein_ADH-like_sf"/>
</dbReference>
<gene>
    <name evidence="6" type="ORF">FSB75_12825</name>
</gene>
<dbReference type="RefSeq" id="WP_146788092.1">
    <property type="nucleotide sequence ID" value="NZ_BAABIO010000003.1"/>
</dbReference>
<reference evidence="6 7" key="1">
    <citation type="journal article" date="2015" name="Int. J. Syst. Evol. Microbiol.">
        <title>Flavisolibacter ginsenosidimutans sp. nov., with ginsenoside-converting activity isolated from soil used for cultivating ginseng.</title>
        <authorList>
            <person name="Zhao Y."/>
            <person name="Liu Q."/>
            <person name="Kang M.S."/>
            <person name="Jin F."/>
            <person name="Yu H."/>
            <person name="Im W.T."/>
        </authorList>
    </citation>
    <scope>NUCLEOTIDE SEQUENCE [LARGE SCALE GENOMIC DNA]</scope>
    <source>
        <strain evidence="6 7">Gsoil 636</strain>
    </source>
</reference>
<evidence type="ECO:0000256" key="2">
    <source>
        <dbReference type="ARBA" id="ARBA00008156"/>
    </source>
</evidence>
<dbReference type="EMBL" id="CP042433">
    <property type="protein sequence ID" value="QEC56744.1"/>
    <property type="molecule type" value="Genomic_DNA"/>
</dbReference>
<dbReference type="Gene3D" id="2.140.10.10">
    <property type="entry name" value="Quinoprotein alcohol dehydrogenase-like superfamily"/>
    <property type="match status" value="1"/>
</dbReference>
<keyword evidence="3" id="KW-0560">Oxidoreductase</keyword>
<dbReference type="Proteomes" id="UP000321204">
    <property type="component" value="Chromosome"/>
</dbReference>
<evidence type="ECO:0000259" key="5">
    <source>
        <dbReference type="Pfam" id="PF18962"/>
    </source>
</evidence>
<comment type="cofactor">
    <cofactor evidence="1">
        <name>pyrroloquinoline quinone</name>
        <dbReference type="ChEBI" id="CHEBI:58442"/>
    </cofactor>
</comment>
<dbReference type="KEGG" id="fgg:FSB75_12825"/>
<sequence length="663" mass="69734">MKERNLQSGLYCKGSNSKLPVFFRRSFTSLLCLFFAFAIQAQNKLWLTAGGDPANTRNAVSETKITPANAGQLSKKWVVTTDGDISATPVVDGQAVYFPDWGPVGTSNGSLYKVNANTGEIIWKKSFTSYTGQVKAFARASPAIAGNTLIIGTQLGFPFIGAHVLGINKTTGELLWKTKVEDFPLSIITQSAMVQGDRAYVGVASLEENFAADPTYPCCSFRGSVLCLDVNTGQIIWKTYMTPANKGFAGVAVWGSTPVVDVKRNSLYVTTGNNYKVPQAALDCNAGGKSADEVRACVMAVDGSSQNLFDAIVALDLTTGAVKWTKSGIPFDAWNVSCFFGGPNCPDNAGPDFDFGQGVAMFTIGSGNNKRELLGAGQKSGIYWTVNPDNGQEVWHTQVGPGGTLGGLQWGSAVDGNQIYTAISNNGYLPHTMTKGPGTGTTVNGGFWAALDASTGAVNWENAGTNPPVSIPGFPPPPTGAVANNTGAVTIANGVMFAGAGDAPGTMYAFNAATGEKLWSFESGGSINSGAAVVNGTVYWGSGYSNFGLGSPNNKFYAFQVGANSSITNVDTRGILSNAIVSGKASLSIYPNPASDFIRISSNDNSKINAIRLYDITGRMIKQVNPSGSSEYKLDVSSVQKGGYMIQVSTPTMNQSMKVNVVH</sequence>
<dbReference type="OrthoDB" id="7012117at2"/>
<protein>
    <submittedName>
        <fullName evidence="6">PQQ-binding-like beta-propeller repeat protein</fullName>
    </submittedName>
</protein>
<dbReference type="InterPro" id="IPR015943">
    <property type="entry name" value="WD40/YVTN_repeat-like_dom_sf"/>
</dbReference>
<dbReference type="NCBIfam" id="TIGR04183">
    <property type="entry name" value="Por_Secre_tail"/>
    <property type="match status" value="1"/>
</dbReference>
<feature type="domain" description="Pyrrolo-quinoline quinone repeat" evidence="4">
    <location>
        <begin position="86"/>
        <end position="325"/>
    </location>
</feature>
<evidence type="ECO:0000256" key="1">
    <source>
        <dbReference type="ARBA" id="ARBA00001931"/>
    </source>
</evidence>
<dbReference type="Gene3D" id="2.130.10.10">
    <property type="entry name" value="YVTN repeat-like/Quinoprotein amine dehydrogenase"/>
    <property type="match status" value="1"/>
</dbReference>
<dbReference type="SUPFAM" id="SSF50998">
    <property type="entry name" value="Quinoprotein alcohol dehydrogenase-like"/>
    <property type="match status" value="2"/>
</dbReference>
<name>A0A5B8UJ85_9BACT</name>
<dbReference type="PANTHER" id="PTHR32303:SF10">
    <property type="entry name" value="OUTER MEMBRANE PROTEIN ASSEMBLY FACTOR BAMB"/>
    <property type="match status" value="1"/>
</dbReference>
<evidence type="ECO:0000259" key="4">
    <source>
        <dbReference type="Pfam" id="PF13360"/>
    </source>
</evidence>